<evidence type="ECO:0000256" key="3">
    <source>
        <dbReference type="ARBA" id="ARBA00035365"/>
    </source>
</evidence>
<name>A0A226EM37_FOLCA</name>
<keyword evidence="5" id="KW-1185">Reference proteome</keyword>
<dbReference type="EMBL" id="LNIX01000003">
    <property type="protein sequence ID" value="OXA57821.1"/>
    <property type="molecule type" value="Genomic_DNA"/>
</dbReference>
<dbReference type="Pfam" id="PF01250">
    <property type="entry name" value="Ribosomal_S6"/>
    <property type="match status" value="1"/>
</dbReference>
<gene>
    <name evidence="4" type="ORF">Fcan01_08032</name>
</gene>
<evidence type="ECO:0000256" key="1">
    <source>
        <dbReference type="ARBA" id="ARBA00009512"/>
    </source>
</evidence>
<evidence type="ECO:0000313" key="5">
    <source>
        <dbReference type="Proteomes" id="UP000198287"/>
    </source>
</evidence>
<proteinExistence type="inferred from homology"/>
<dbReference type="InterPro" id="IPR035980">
    <property type="entry name" value="Ribosomal_bS6_sf"/>
</dbReference>
<dbReference type="GO" id="GO:0070181">
    <property type="term" value="F:small ribosomal subunit rRNA binding"/>
    <property type="evidence" value="ECO:0007669"/>
    <property type="project" value="TreeGrafter"/>
</dbReference>
<protein>
    <recommendedName>
        <fullName evidence="2">Small ribosomal subunit protein bS6m</fullName>
    </recommendedName>
    <alternativeName>
        <fullName evidence="3">28S ribosomal protein S6, mitochondrial</fullName>
    </alternativeName>
</protein>
<dbReference type="AlphaFoldDB" id="A0A226EM37"/>
<comment type="similarity">
    <text evidence="1">Belongs to the bacterial ribosomal protein bS6 family.</text>
</comment>
<dbReference type="GO" id="GO:0006412">
    <property type="term" value="P:translation"/>
    <property type="evidence" value="ECO:0007669"/>
    <property type="project" value="InterPro"/>
</dbReference>
<evidence type="ECO:0000256" key="2">
    <source>
        <dbReference type="ARBA" id="ARBA00035170"/>
    </source>
</evidence>
<dbReference type="Proteomes" id="UP000198287">
    <property type="component" value="Unassembled WGS sequence"/>
</dbReference>
<dbReference type="OMA" id="ATHFTIT"/>
<dbReference type="InterPro" id="IPR000529">
    <property type="entry name" value="Ribosomal_bS6"/>
</dbReference>
<organism evidence="4 5">
    <name type="scientific">Folsomia candida</name>
    <name type="common">Springtail</name>
    <dbReference type="NCBI Taxonomy" id="158441"/>
    <lineage>
        <taxon>Eukaryota</taxon>
        <taxon>Metazoa</taxon>
        <taxon>Ecdysozoa</taxon>
        <taxon>Arthropoda</taxon>
        <taxon>Hexapoda</taxon>
        <taxon>Collembola</taxon>
        <taxon>Entomobryomorpha</taxon>
        <taxon>Isotomoidea</taxon>
        <taxon>Isotomidae</taxon>
        <taxon>Proisotominae</taxon>
        <taxon>Folsomia</taxon>
    </lineage>
</organism>
<dbReference type="InterPro" id="IPR014717">
    <property type="entry name" value="Transl_elong_EF1B/ribsomal_bS6"/>
</dbReference>
<dbReference type="SUPFAM" id="SSF54995">
    <property type="entry name" value="Ribosomal protein S6"/>
    <property type="match status" value="1"/>
</dbReference>
<dbReference type="OrthoDB" id="268530at2759"/>
<dbReference type="Gene3D" id="3.30.70.60">
    <property type="match status" value="1"/>
</dbReference>
<comment type="caution">
    <text evidence="4">The sequence shown here is derived from an EMBL/GenBank/DDBJ whole genome shotgun (WGS) entry which is preliminary data.</text>
</comment>
<dbReference type="GO" id="GO:0005763">
    <property type="term" value="C:mitochondrial small ribosomal subunit"/>
    <property type="evidence" value="ECO:0007669"/>
    <property type="project" value="TreeGrafter"/>
</dbReference>
<dbReference type="CDD" id="cd15465">
    <property type="entry name" value="bS6_mito"/>
    <property type="match status" value="1"/>
</dbReference>
<accession>A0A226EM37</accession>
<dbReference type="PANTHER" id="PTHR21011:SF1">
    <property type="entry name" value="SMALL RIBOSOMAL SUBUNIT PROTEIN BS6M"/>
    <property type="match status" value="1"/>
</dbReference>
<dbReference type="PANTHER" id="PTHR21011">
    <property type="entry name" value="MITOCHONDRIAL 28S RIBOSOMAL PROTEIN S6"/>
    <property type="match status" value="1"/>
</dbReference>
<dbReference type="STRING" id="158441.A0A226EM37"/>
<evidence type="ECO:0000313" key="4">
    <source>
        <dbReference type="EMBL" id="OXA57821.1"/>
    </source>
</evidence>
<reference evidence="4 5" key="1">
    <citation type="submission" date="2015-12" db="EMBL/GenBank/DDBJ databases">
        <title>The genome of Folsomia candida.</title>
        <authorList>
            <person name="Faddeeva A."/>
            <person name="Derks M.F."/>
            <person name="Anvar Y."/>
            <person name="Smit S."/>
            <person name="Van Straalen N."/>
            <person name="Roelofs D."/>
        </authorList>
    </citation>
    <scope>NUCLEOTIDE SEQUENCE [LARGE SCALE GENOMIC DNA]</scope>
    <source>
        <strain evidence="4 5">VU population</strain>
        <tissue evidence="4">Whole body</tissue>
    </source>
</reference>
<dbReference type="GO" id="GO:0003735">
    <property type="term" value="F:structural constituent of ribosome"/>
    <property type="evidence" value="ECO:0007669"/>
    <property type="project" value="InterPro"/>
</dbReference>
<sequence>MPSYELSILMRKLGQPETANVLKRAALNIFKNKGVLFGIENLGTRTLPHKIASFGKRYTEGSHFLMRLDLPASSVELLYDEYERDTDILVAGFVREKPIETKDCTLHDELLPPAYREDVKKMIEQGRKKERKFRLNTGLSYNPFNR</sequence>